<sequence length="226" mass="25213">MRSDELVGIVARTLRTVAPQRRALVAIDGVGASGKSTFAARLAHAVDARPVVLLHVDDFFNPSRIRDAKGRYSSEGFWLDTYNDDALITWALTPLAAGGDGLYRPAAFDRLTDHVVQPPQIHAPRDALVLVEGTFVHRDALTPFWEYSIYLDVPFHETARRMARRFGADPDTEHRLRSRYEGAQRLYFSAAAPWSRASLVINNTDVENPTIIHPDEASAARWQPAP</sequence>
<dbReference type="InterPro" id="IPR027417">
    <property type="entry name" value="P-loop_NTPase"/>
</dbReference>
<keyword evidence="1" id="KW-0418">Kinase</keyword>
<protein>
    <submittedName>
        <fullName evidence="1">Uridine kinase</fullName>
    </submittedName>
</protein>
<dbReference type="Gene3D" id="3.40.50.300">
    <property type="entry name" value="P-loop containing nucleotide triphosphate hydrolases"/>
    <property type="match status" value="1"/>
</dbReference>
<comment type="caution">
    <text evidence="1">The sequence shown here is derived from an EMBL/GenBank/DDBJ whole genome shotgun (WGS) entry which is preliminary data.</text>
</comment>
<organism evidence="1">
    <name type="scientific">mine drainage metagenome</name>
    <dbReference type="NCBI Taxonomy" id="410659"/>
    <lineage>
        <taxon>unclassified sequences</taxon>
        <taxon>metagenomes</taxon>
        <taxon>ecological metagenomes</taxon>
    </lineage>
</organism>
<reference evidence="1" key="1">
    <citation type="submission" date="2016-10" db="EMBL/GenBank/DDBJ databases">
        <title>Sequence of Gallionella enrichment culture.</title>
        <authorList>
            <person name="Poehlein A."/>
            <person name="Muehling M."/>
            <person name="Daniel R."/>
        </authorList>
    </citation>
    <scope>NUCLEOTIDE SEQUENCE</scope>
</reference>
<accession>A0A1J5QK87</accession>
<proteinExistence type="predicted"/>
<evidence type="ECO:0000313" key="1">
    <source>
        <dbReference type="EMBL" id="OIQ80343.1"/>
    </source>
</evidence>
<gene>
    <name evidence="1" type="ORF">GALL_379050</name>
</gene>
<dbReference type="AlphaFoldDB" id="A0A1J5QK87"/>
<dbReference type="SUPFAM" id="SSF52540">
    <property type="entry name" value="P-loop containing nucleoside triphosphate hydrolases"/>
    <property type="match status" value="1"/>
</dbReference>
<name>A0A1J5QK87_9ZZZZ</name>
<dbReference type="EMBL" id="MLJW01001073">
    <property type="protein sequence ID" value="OIQ80343.1"/>
    <property type="molecule type" value="Genomic_DNA"/>
</dbReference>
<keyword evidence="1" id="KW-0808">Transferase</keyword>
<dbReference type="GO" id="GO:0016301">
    <property type="term" value="F:kinase activity"/>
    <property type="evidence" value="ECO:0007669"/>
    <property type="project" value="UniProtKB-KW"/>
</dbReference>